<gene>
    <name evidence="1" type="ORF">F5878DRAFT_634081</name>
</gene>
<accession>A0AA38U5P3</accession>
<evidence type="ECO:0000313" key="2">
    <source>
        <dbReference type="Proteomes" id="UP001163846"/>
    </source>
</evidence>
<sequence>MSTPSNYTTIQMLPKDQKFNGKNYALFKAIILPTGCLKGLHLYRDKQSIPNVTRIRTSRVRSLPHTLE</sequence>
<dbReference type="AlphaFoldDB" id="A0AA38U5P3"/>
<reference evidence="1" key="1">
    <citation type="submission" date="2022-08" db="EMBL/GenBank/DDBJ databases">
        <authorList>
            <consortium name="DOE Joint Genome Institute"/>
            <person name="Min B."/>
            <person name="Riley R."/>
            <person name="Sierra-Patev S."/>
            <person name="Naranjo-Ortiz M."/>
            <person name="Looney B."/>
            <person name="Konkel Z."/>
            <person name="Slot J.C."/>
            <person name="Sakamoto Y."/>
            <person name="Steenwyk J.L."/>
            <person name="Rokas A."/>
            <person name="Carro J."/>
            <person name="Camarero S."/>
            <person name="Ferreira P."/>
            <person name="Molpeceres G."/>
            <person name="Ruiz-Duenas F.J."/>
            <person name="Serrano A."/>
            <person name="Henrissat B."/>
            <person name="Drula E."/>
            <person name="Hughes K.W."/>
            <person name="Mata J.L."/>
            <person name="Ishikawa N.K."/>
            <person name="Vargas-Isla R."/>
            <person name="Ushijima S."/>
            <person name="Smith C.A."/>
            <person name="Ahrendt S."/>
            <person name="Andreopoulos W."/>
            <person name="He G."/>
            <person name="Labutti K."/>
            <person name="Lipzen A."/>
            <person name="Ng V."/>
            <person name="Sandor L."/>
            <person name="Barry K."/>
            <person name="Martinez A.T."/>
            <person name="Xiao Y."/>
            <person name="Gibbons J.G."/>
            <person name="Terashima K."/>
            <person name="Hibbett D.S."/>
            <person name="Grigoriev I.V."/>
        </authorList>
    </citation>
    <scope>NUCLEOTIDE SEQUENCE</scope>
    <source>
        <strain evidence="1">TFB9207</strain>
    </source>
</reference>
<proteinExistence type="predicted"/>
<name>A0AA38U5P3_9AGAR</name>
<keyword evidence="2" id="KW-1185">Reference proteome</keyword>
<dbReference type="Proteomes" id="UP001163846">
    <property type="component" value="Unassembled WGS sequence"/>
</dbReference>
<dbReference type="EMBL" id="MU806838">
    <property type="protein sequence ID" value="KAJ3832842.1"/>
    <property type="molecule type" value="Genomic_DNA"/>
</dbReference>
<comment type="caution">
    <text evidence="1">The sequence shown here is derived from an EMBL/GenBank/DDBJ whole genome shotgun (WGS) entry which is preliminary data.</text>
</comment>
<protein>
    <submittedName>
        <fullName evidence="1">Uncharacterized protein</fullName>
    </submittedName>
</protein>
<organism evidence="1 2">
    <name type="scientific">Lentinula raphanica</name>
    <dbReference type="NCBI Taxonomy" id="153919"/>
    <lineage>
        <taxon>Eukaryota</taxon>
        <taxon>Fungi</taxon>
        <taxon>Dikarya</taxon>
        <taxon>Basidiomycota</taxon>
        <taxon>Agaricomycotina</taxon>
        <taxon>Agaricomycetes</taxon>
        <taxon>Agaricomycetidae</taxon>
        <taxon>Agaricales</taxon>
        <taxon>Marasmiineae</taxon>
        <taxon>Omphalotaceae</taxon>
        <taxon>Lentinula</taxon>
    </lineage>
</organism>
<evidence type="ECO:0000313" key="1">
    <source>
        <dbReference type="EMBL" id="KAJ3832842.1"/>
    </source>
</evidence>